<sequence length="84" mass="10073">MQPRDSPHAVRGTEELMNYFISTCKVLDSVAPLKATCQKPKQEPWLNEITRDARHLCRRAERKWKQDHLQVSHDILKDSWRKYR</sequence>
<reference evidence="1 2" key="2">
    <citation type="submission" date="2017-04" db="EMBL/GenBank/DDBJ databases">
        <title>CpG methylation of centromeres and impact of large insertions on vertebrate speciation.</title>
        <authorList>
            <person name="Ichikawa K."/>
            <person name="Yoshimura J."/>
            <person name="Morishita S."/>
        </authorList>
    </citation>
    <scope>NUCLEOTIDE SEQUENCE</scope>
    <source>
        <strain evidence="1 2">HSOK</strain>
    </source>
</reference>
<dbReference type="Ensembl" id="ENSORLT00015023190.1">
    <property type="protein sequence ID" value="ENSORLP00015015313.1"/>
    <property type="gene ID" value="ENSORLG00015016207.1"/>
</dbReference>
<dbReference type="AlphaFoldDB" id="A0A3P9I5T8"/>
<dbReference type="Proteomes" id="UP000265200">
    <property type="component" value="Chromosome 1"/>
</dbReference>
<reference evidence="1" key="3">
    <citation type="submission" date="2025-08" db="UniProtKB">
        <authorList>
            <consortium name="Ensembl"/>
        </authorList>
    </citation>
    <scope>IDENTIFICATION</scope>
    <source>
        <strain evidence="1">HSOK</strain>
    </source>
</reference>
<evidence type="ECO:0000313" key="2">
    <source>
        <dbReference type="Proteomes" id="UP000265200"/>
    </source>
</evidence>
<protein>
    <submittedName>
        <fullName evidence="1">Uncharacterized protein</fullName>
    </submittedName>
</protein>
<name>A0A3P9I5T8_ORYLA</name>
<evidence type="ECO:0000313" key="1">
    <source>
        <dbReference type="Ensembl" id="ENSORLP00015015313.1"/>
    </source>
</evidence>
<reference key="1">
    <citation type="journal article" date="2007" name="Nature">
        <title>The medaka draft genome and insights into vertebrate genome evolution.</title>
        <authorList>
            <person name="Kasahara M."/>
            <person name="Naruse K."/>
            <person name="Sasaki S."/>
            <person name="Nakatani Y."/>
            <person name="Qu W."/>
            <person name="Ahsan B."/>
            <person name="Yamada T."/>
            <person name="Nagayasu Y."/>
            <person name="Doi K."/>
            <person name="Kasai Y."/>
            <person name="Jindo T."/>
            <person name="Kobayashi D."/>
            <person name="Shimada A."/>
            <person name="Toyoda A."/>
            <person name="Kuroki Y."/>
            <person name="Fujiyama A."/>
            <person name="Sasaki T."/>
            <person name="Shimizu A."/>
            <person name="Asakawa S."/>
            <person name="Shimizu N."/>
            <person name="Hashimoto S."/>
            <person name="Yang J."/>
            <person name="Lee Y."/>
            <person name="Matsushima K."/>
            <person name="Sugano S."/>
            <person name="Sakaizumi M."/>
            <person name="Narita T."/>
            <person name="Ohishi K."/>
            <person name="Haga S."/>
            <person name="Ohta F."/>
            <person name="Nomoto H."/>
            <person name="Nogata K."/>
            <person name="Morishita T."/>
            <person name="Endo T."/>
            <person name="Shin-I T."/>
            <person name="Takeda H."/>
            <person name="Morishita S."/>
            <person name="Kohara Y."/>
        </authorList>
    </citation>
    <scope>NUCLEOTIDE SEQUENCE [LARGE SCALE GENOMIC DNA]</scope>
    <source>
        <strain>Hd-rR</strain>
    </source>
</reference>
<reference evidence="1" key="4">
    <citation type="submission" date="2025-09" db="UniProtKB">
        <authorList>
            <consortium name="Ensembl"/>
        </authorList>
    </citation>
    <scope>IDENTIFICATION</scope>
    <source>
        <strain evidence="1">HSOK</strain>
    </source>
</reference>
<organism evidence="1 2">
    <name type="scientific">Oryzias latipes</name>
    <name type="common">Japanese rice fish</name>
    <name type="synonym">Japanese killifish</name>
    <dbReference type="NCBI Taxonomy" id="8090"/>
    <lineage>
        <taxon>Eukaryota</taxon>
        <taxon>Metazoa</taxon>
        <taxon>Chordata</taxon>
        <taxon>Craniata</taxon>
        <taxon>Vertebrata</taxon>
        <taxon>Euteleostomi</taxon>
        <taxon>Actinopterygii</taxon>
        <taxon>Neopterygii</taxon>
        <taxon>Teleostei</taxon>
        <taxon>Neoteleostei</taxon>
        <taxon>Acanthomorphata</taxon>
        <taxon>Ovalentaria</taxon>
        <taxon>Atherinomorphae</taxon>
        <taxon>Beloniformes</taxon>
        <taxon>Adrianichthyidae</taxon>
        <taxon>Oryziinae</taxon>
        <taxon>Oryzias</taxon>
    </lineage>
</organism>
<proteinExistence type="predicted"/>
<accession>A0A3P9I5T8</accession>